<evidence type="ECO:0000313" key="1">
    <source>
        <dbReference type="EMBL" id="MPM75983.1"/>
    </source>
</evidence>
<reference evidence="1" key="1">
    <citation type="submission" date="2019-08" db="EMBL/GenBank/DDBJ databases">
        <authorList>
            <person name="Kucharzyk K."/>
            <person name="Murdoch R.W."/>
            <person name="Higgins S."/>
            <person name="Loffler F."/>
        </authorList>
    </citation>
    <scope>NUCLEOTIDE SEQUENCE</scope>
</reference>
<comment type="caution">
    <text evidence="1">The sequence shown here is derived from an EMBL/GenBank/DDBJ whole genome shotgun (WGS) entry which is preliminary data.</text>
</comment>
<dbReference type="EMBL" id="VSSQ01026992">
    <property type="protein sequence ID" value="MPM75983.1"/>
    <property type="molecule type" value="Genomic_DNA"/>
</dbReference>
<gene>
    <name evidence="1" type="ORF">SDC9_122978</name>
</gene>
<organism evidence="1">
    <name type="scientific">bioreactor metagenome</name>
    <dbReference type="NCBI Taxonomy" id="1076179"/>
    <lineage>
        <taxon>unclassified sequences</taxon>
        <taxon>metagenomes</taxon>
        <taxon>ecological metagenomes</taxon>
    </lineage>
</organism>
<proteinExistence type="predicted"/>
<protein>
    <submittedName>
        <fullName evidence="1">Uncharacterized protein</fullName>
    </submittedName>
</protein>
<sequence>MFRKRNSLEESDGIFDGKLRYLPDVVLGHLHGQGLLIETIAVAGMARQLGHVLAHRFARKIARCFFVASIDISDDPFKGDINIADTTEFILVMEMEQVASSAIQQFLLGVGAKLGKRKIHIDAVLCTKLTQHFRIVI</sequence>
<name>A0A645CGE0_9ZZZZ</name>
<dbReference type="AlphaFoldDB" id="A0A645CGE0"/>
<accession>A0A645CGE0</accession>